<evidence type="ECO:0000313" key="3">
    <source>
        <dbReference type="Proteomes" id="UP000009080"/>
    </source>
</evidence>
<dbReference type="KEGG" id="ttu:TERTU_4223"/>
<dbReference type="EMBL" id="CP001614">
    <property type="protein sequence ID" value="ACR14269.1"/>
    <property type="molecule type" value="Genomic_DNA"/>
</dbReference>
<dbReference type="SUPFAM" id="SSF53474">
    <property type="entry name" value="alpha/beta-Hydrolases"/>
    <property type="match status" value="1"/>
</dbReference>
<dbReference type="AlphaFoldDB" id="C5BI49"/>
<reference evidence="2 3" key="1">
    <citation type="journal article" date="2009" name="PLoS ONE">
        <title>The complete genome of Teredinibacter turnerae T7901: an intracellular endosymbiont of marine wood-boring bivalves (shipworms).</title>
        <authorList>
            <person name="Yang J.C."/>
            <person name="Madupu R."/>
            <person name="Durkin A.S."/>
            <person name="Ekborg N.A."/>
            <person name="Pedamallu C.S."/>
            <person name="Hostetler J.B."/>
            <person name="Radune D."/>
            <person name="Toms B.S."/>
            <person name="Henrissat B."/>
            <person name="Coutinho P.M."/>
            <person name="Schwarz S."/>
            <person name="Field L."/>
            <person name="Trindade-Silva A.E."/>
            <person name="Soares C.A.G."/>
            <person name="Elshahawi S."/>
            <person name="Hanora A."/>
            <person name="Schmidt E.W."/>
            <person name="Haygood M.G."/>
            <person name="Posfai J."/>
            <person name="Benner J."/>
            <person name="Madinger C."/>
            <person name="Nove J."/>
            <person name="Anton B."/>
            <person name="Chaudhary K."/>
            <person name="Foster J."/>
            <person name="Holman A."/>
            <person name="Kumar S."/>
            <person name="Lessard P.A."/>
            <person name="Luyten Y.A."/>
            <person name="Slatko B."/>
            <person name="Wood N."/>
            <person name="Wu B."/>
            <person name="Teplitski M."/>
            <person name="Mougous J.D."/>
            <person name="Ward N."/>
            <person name="Eisen J.A."/>
            <person name="Badger J.H."/>
            <person name="Distel D.L."/>
        </authorList>
    </citation>
    <scope>NUCLEOTIDE SEQUENCE [LARGE SCALE GENOMIC DNA]</scope>
    <source>
        <strain evidence="3">ATCC 39867 / T7901</strain>
    </source>
</reference>
<sequence length="352" mass="38182">MTKHSLIVFLFCCIGSSACTHIRIEEQSFLRSRSQAVLHYLIREGASTSAELAENTAYPIPTIERTVAQLAENGSLILEDGSWALTQTYRTKQADYISSIEQFSATQLNSKHKLHDFVQESLSEPNLAIAGFIAKNPSETLLFFGGNGFTLIPQMHALERFLEPQRNVFSLDYPGMGESEGPLTVASLTEAAERAFKHIANKTAVSNTTLIVYGFSMGGFVATHIASTFGVDGLILDSTAPDIQSWVNASLPFYAKPFVKLDIDANLLVANNADAISSITCPILLIAGADDAITPPALMAQLRDSAKKSSHTDLRVLDQTSHGKSIDHKSFASLLDAFFSVSNNVSRSGPTY</sequence>
<dbReference type="Proteomes" id="UP000009080">
    <property type="component" value="Chromosome"/>
</dbReference>
<name>C5BI49_TERTT</name>
<organism evidence="2 3">
    <name type="scientific">Teredinibacter turnerae (strain ATCC 39867 / T7901)</name>
    <dbReference type="NCBI Taxonomy" id="377629"/>
    <lineage>
        <taxon>Bacteria</taxon>
        <taxon>Pseudomonadati</taxon>
        <taxon>Pseudomonadota</taxon>
        <taxon>Gammaproteobacteria</taxon>
        <taxon>Cellvibrionales</taxon>
        <taxon>Cellvibrionaceae</taxon>
        <taxon>Teredinibacter</taxon>
    </lineage>
</organism>
<evidence type="ECO:0000259" key="1">
    <source>
        <dbReference type="Pfam" id="PF12146"/>
    </source>
</evidence>
<dbReference type="PANTHER" id="PTHR12277">
    <property type="entry name" value="ALPHA/BETA HYDROLASE DOMAIN-CONTAINING PROTEIN"/>
    <property type="match status" value="1"/>
</dbReference>
<gene>
    <name evidence="2" type="ordered locus">TERTU_4223</name>
</gene>
<dbReference type="InterPro" id="IPR022742">
    <property type="entry name" value="Hydrolase_4"/>
</dbReference>
<keyword evidence="2" id="KW-0449">Lipoprotein</keyword>
<dbReference type="STRING" id="377629.TERTU_4223"/>
<dbReference type="eggNOG" id="COG1073">
    <property type="taxonomic scope" value="Bacteria"/>
</dbReference>
<dbReference type="PROSITE" id="PS51257">
    <property type="entry name" value="PROKAR_LIPOPROTEIN"/>
    <property type="match status" value="1"/>
</dbReference>
<dbReference type="Pfam" id="PF12146">
    <property type="entry name" value="Hydrolase_4"/>
    <property type="match status" value="1"/>
</dbReference>
<accession>C5BI49</accession>
<feature type="domain" description="Serine aminopeptidase S33" evidence="1">
    <location>
        <begin position="155"/>
        <end position="263"/>
    </location>
</feature>
<dbReference type="PANTHER" id="PTHR12277:SF81">
    <property type="entry name" value="PROTEIN ABHD13"/>
    <property type="match status" value="1"/>
</dbReference>
<evidence type="ECO:0000313" key="2">
    <source>
        <dbReference type="EMBL" id="ACR14269.1"/>
    </source>
</evidence>
<dbReference type="Gene3D" id="3.40.50.1820">
    <property type="entry name" value="alpha/beta hydrolase"/>
    <property type="match status" value="1"/>
</dbReference>
<keyword evidence="3" id="KW-1185">Reference proteome</keyword>
<dbReference type="InterPro" id="IPR029058">
    <property type="entry name" value="AB_hydrolase_fold"/>
</dbReference>
<dbReference type="OrthoDB" id="9798884at2"/>
<proteinExistence type="predicted"/>
<dbReference type="HOGENOM" id="CLU_787393_0_0_6"/>
<dbReference type="RefSeq" id="WP_015820385.1">
    <property type="nucleotide sequence ID" value="NC_012997.1"/>
</dbReference>
<protein>
    <submittedName>
        <fullName evidence="2">Lipoprotein</fullName>
    </submittedName>
</protein>